<feature type="domain" description="AMP-binding enzyme C-terminal" evidence="4">
    <location>
        <begin position="352"/>
        <end position="424"/>
    </location>
</feature>
<dbReference type="InterPro" id="IPR045851">
    <property type="entry name" value="AMP-bd_C_sf"/>
</dbReference>
<comment type="caution">
    <text evidence="5">The sequence shown here is derived from an EMBL/GenBank/DDBJ whole genome shotgun (WGS) entry which is preliminary data.</text>
</comment>
<dbReference type="InterPro" id="IPR000873">
    <property type="entry name" value="AMP-dep_synth/lig_dom"/>
</dbReference>
<reference evidence="5 6" key="1">
    <citation type="submission" date="2019-08" db="EMBL/GenBank/DDBJ databases">
        <title>In-depth cultivation of the pig gut microbiome towards novel bacterial diversity and tailored functional studies.</title>
        <authorList>
            <person name="Wylensek D."/>
            <person name="Hitch T.C.A."/>
            <person name="Clavel T."/>
        </authorList>
    </citation>
    <scope>NUCLEOTIDE SEQUENCE [LARGE SCALE GENOMIC DNA]</scope>
    <source>
        <strain evidence="5 6">WCA-389-WT-5B</strain>
    </source>
</reference>
<dbReference type="PANTHER" id="PTHR43201">
    <property type="entry name" value="ACYL-COA SYNTHETASE"/>
    <property type="match status" value="1"/>
</dbReference>
<dbReference type="Gene3D" id="3.30.300.30">
    <property type="match status" value="1"/>
</dbReference>
<dbReference type="InterPro" id="IPR025110">
    <property type="entry name" value="AMP-bd_C"/>
</dbReference>
<name>A0A6N7VWQ3_ACIFE</name>
<dbReference type="GO" id="GO:0006631">
    <property type="term" value="P:fatty acid metabolic process"/>
    <property type="evidence" value="ECO:0007669"/>
    <property type="project" value="TreeGrafter"/>
</dbReference>
<dbReference type="EMBL" id="VULN01000003">
    <property type="protein sequence ID" value="MSS81475.1"/>
    <property type="molecule type" value="Genomic_DNA"/>
</dbReference>
<evidence type="ECO:0000259" key="3">
    <source>
        <dbReference type="Pfam" id="PF00501"/>
    </source>
</evidence>
<proteinExistence type="inferred from homology"/>
<protein>
    <submittedName>
        <fullName evidence="5">AMP-binding protein</fullName>
    </submittedName>
</protein>
<dbReference type="RefSeq" id="WP_154487712.1">
    <property type="nucleotide sequence ID" value="NZ_VULN01000003.1"/>
</dbReference>
<dbReference type="PANTHER" id="PTHR43201:SF5">
    <property type="entry name" value="MEDIUM-CHAIN ACYL-COA LIGASE ACSF2, MITOCHONDRIAL"/>
    <property type="match status" value="1"/>
</dbReference>
<sequence length="441" mass="49076">MDYGTILEQWARVQPDKACLVEEEQVFSYGEMARKARVYRDSLKQLGIPRQTVLIIRPRPAAQLEAFLGAELAGWVPVLGHPDLSKEAADELARVRQIGWIDDGTLRPGCLEAPVPARELCMGVLSSGSTGLPKLMFRTYGSWGDFFPEQDRKFQVDRDTVGFCEGSMSFTGNLNVWAQLLHAGATLVMASSLRSTRWKALLDRYPVTLLYLVPVKLKLLFQVLERSYPAMKTVLAGSQLLDGETARTLKAHFPSSQVLLYYGASELDYITWLTYEELLAHPQSVGKPCPGVKVELREGMIWIDTPYHVAGLPRPCTLEDMGYFDKDGYLIFLGRRGQVINKGGLTISCSRVEQALLQVPGVRDACVVPVRDEKRGEDLGAGVVLEPGITLPQVRKALRKTLLPGEIPGRWEQLDQLPLTGVGKVDYKKVKESLAFSYPHS</sequence>
<organism evidence="5 6">
    <name type="scientific">Acidaminococcus fermentans</name>
    <dbReference type="NCBI Taxonomy" id="905"/>
    <lineage>
        <taxon>Bacteria</taxon>
        <taxon>Bacillati</taxon>
        <taxon>Bacillota</taxon>
        <taxon>Negativicutes</taxon>
        <taxon>Acidaminococcales</taxon>
        <taxon>Acidaminococcaceae</taxon>
        <taxon>Acidaminococcus</taxon>
    </lineage>
</organism>
<dbReference type="OrthoDB" id="9757771at2"/>
<evidence type="ECO:0000256" key="1">
    <source>
        <dbReference type="ARBA" id="ARBA00006432"/>
    </source>
</evidence>
<dbReference type="Proteomes" id="UP000441455">
    <property type="component" value="Unassembled WGS sequence"/>
</dbReference>
<dbReference type="Gene3D" id="3.40.50.12780">
    <property type="entry name" value="N-terminal domain of ligase-like"/>
    <property type="match status" value="1"/>
</dbReference>
<accession>A0A6N7VWQ3</accession>
<gene>
    <name evidence="5" type="ORF">FX155_02425</name>
</gene>
<dbReference type="AlphaFoldDB" id="A0A6N7VWQ3"/>
<dbReference type="SUPFAM" id="SSF56801">
    <property type="entry name" value="Acetyl-CoA synthetase-like"/>
    <property type="match status" value="1"/>
</dbReference>
<evidence type="ECO:0000313" key="6">
    <source>
        <dbReference type="Proteomes" id="UP000441455"/>
    </source>
</evidence>
<evidence type="ECO:0000259" key="4">
    <source>
        <dbReference type="Pfam" id="PF13193"/>
    </source>
</evidence>
<evidence type="ECO:0000256" key="2">
    <source>
        <dbReference type="ARBA" id="ARBA00022598"/>
    </source>
</evidence>
<dbReference type="Pfam" id="PF13193">
    <property type="entry name" value="AMP-binding_C"/>
    <property type="match status" value="1"/>
</dbReference>
<feature type="domain" description="AMP-dependent synthetase/ligase" evidence="3">
    <location>
        <begin position="112"/>
        <end position="296"/>
    </location>
</feature>
<dbReference type="InterPro" id="IPR042099">
    <property type="entry name" value="ANL_N_sf"/>
</dbReference>
<dbReference type="GO" id="GO:0031956">
    <property type="term" value="F:medium-chain fatty acid-CoA ligase activity"/>
    <property type="evidence" value="ECO:0007669"/>
    <property type="project" value="TreeGrafter"/>
</dbReference>
<comment type="similarity">
    <text evidence="1">Belongs to the ATP-dependent AMP-binding enzyme family.</text>
</comment>
<dbReference type="Pfam" id="PF00501">
    <property type="entry name" value="AMP-binding"/>
    <property type="match status" value="2"/>
</dbReference>
<feature type="domain" description="AMP-dependent synthetase/ligase" evidence="3">
    <location>
        <begin position="7"/>
        <end position="90"/>
    </location>
</feature>
<keyword evidence="2" id="KW-0436">Ligase</keyword>
<evidence type="ECO:0000313" key="5">
    <source>
        <dbReference type="EMBL" id="MSS81475.1"/>
    </source>
</evidence>